<dbReference type="RefSeq" id="XP_052124744.1">
    <property type="nucleotide sequence ID" value="XM_052268784.1"/>
</dbReference>
<dbReference type="InterPro" id="IPR052667">
    <property type="entry name" value="E3_ubiquitin-ligase_RING"/>
</dbReference>
<dbReference type="InterPro" id="IPR001841">
    <property type="entry name" value="Znf_RING"/>
</dbReference>
<dbReference type="PROSITE" id="PS50089">
    <property type="entry name" value="ZF_RING_2"/>
    <property type="match status" value="1"/>
</dbReference>
<keyword evidence="2" id="KW-0862">Zinc</keyword>
<dbReference type="Gene3D" id="3.80.10.10">
    <property type="entry name" value="Ribonuclease Inhibitor"/>
    <property type="match status" value="1"/>
</dbReference>
<feature type="region of interest" description="Disordered" evidence="4">
    <location>
        <begin position="182"/>
        <end position="223"/>
    </location>
</feature>
<feature type="domain" description="RING-type" evidence="5">
    <location>
        <begin position="5"/>
        <end position="45"/>
    </location>
</feature>
<dbReference type="SMART" id="SM00184">
    <property type="entry name" value="RING"/>
    <property type="match status" value="1"/>
</dbReference>
<dbReference type="Pfam" id="PF14634">
    <property type="entry name" value="zf-RING_5"/>
    <property type="match status" value="1"/>
</dbReference>
<dbReference type="Gene3D" id="3.30.40.10">
    <property type="entry name" value="Zinc/RING finger domain, C3HC4 (zinc finger)"/>
    <property type="match status" value="1"/>
</dbReference>
<keyword evidence="6" id="KW-1185">Reference proteome</keyword>
<dbReference type="GO" id="GO:0008270">
    <property type="term" value="F:zinc ion binding"/>
    <property type="evidence" value="ECO:0007669"/>
    <property type="project" value="UniProtKB-KW"/>
</dbReference>
<dbReference type="RefSeq" id="XP_052124743.1">
    <property type="nucleotide sequence ID" value="XM_052268783.1"/>
</dbReference>
<evidence type="ECO:0000256" key="2">
    <source>
        <dbReference type="ARBA" id="ARBA00022833"/>
    </source>
</evidence>
<reference evidence="7 8" key="1">
    <citation type="submission" date="2025-04" db="UniProtKB">
        <authorList>
            <consortium name="RefSeq"/>
        </authorList>
    </citation>
    <scope>IDENTIFICATION</scope>
    <source>
        <tissue evidence="7 8">Whole organism</tissue>
    </source>
</reference>
<organism evidence="6 7">
    <name type="scientific">Frankliniella occidentalis</name>
    <name type="common">Western flower thrips</name>
    <name type="synonym">Euthrips occidentalis</name>
    <dbReference type="NCBI Taxonomy" id="133901"/>
    <lineage>
        <taxon>Eukaryota</taxon>
        <taxon>Metazoa</taxon>
        <taxon>Ecdysozoa</taxon>
        <taxon>Arthropoda</taxon>
        <taxon>Hexapoda</taxon>
        <taxon>Insecta</taxon>
        <taxon>Pterygota</taxon>
        <taxon>Neoptera</taxon>
        <taxon>Paraneoptera</taxon>
        <taxon>Thysanoptera</taxon>
        <taxon>Terebrantia</taxon>
        <taxon>Thripoidea</taxon>
        <taxon>Thripidae</taxon>
        <taxon>Frankliniella</taxon>
    </lineage>
</organism>
<dbReference type="KEGG" id="foc:127748665"/>
<proteinExistence type="predicted"/>
<keyword evidence="1 3" id="KW-0479">Metal-binding</keyword>
<keyword evidence="1 3" id="KW-0863">Zinc-finger</keyword>
<dbReference type="Proteomes" id="UP000504606">
    <property type="component" value="Unplaced"/>
</dbReference>
<dbReference type="PANTHER" id="PTHR47156:SF10">
    <property type="entry name" value="E3 UBIQUITIN-PROTEIN LIGASE TRIM-21-RELATED"/>
    <property type="match status" value="1"/>
</dbReference>
<evidence type="ECO:0000313" key="6">
    <source>
        <dbReference type="Proteomes" id="UP000504606"/>
    </source>
</evidence>
<dbReference type="SUPFAM" id="SSF57850">
    <property type="entry name" value="RING/U-box"/>
    <property type="match status" value="1"/>
</dbReference>
<dbReference type="OrthoDB" id="6163055at2759"/>
<dbReference type="PANTHER" id="PTHR47156">
    <property type="entry name" value="PROTEIN CBG20824"/>
    <property type="match status" value="1"/>
</dbReference>
<accession>A0A9C6X0C8</accession>
<evidence type="ECO:0000313" key="7">
    <source>
        <dbReference type="RefSeq" id="XP_052124743.1"/>
    </source>
</evidence>
<dbReference type="InterPro" id="IPR032675">
    <property type="entry name" value="LRR_dom_sf"/>
</dbReference>
<name>A0A9C6X0C8_FRAOC</name>
<feature type="compositionally biased region" description="Low complexity" evidence="4">
    <location>
        <begin position="188"/>
        <end position="214"/>
    </location>
</feature>
<evidence type="ECO:0000256" key="3">
    <source>
        <dbReference type="PROSITE-ProRule" id="PRU00175"/>
    </source>
</evidence>
<evidence type="ECO:0000256" key="4">
    <source>
        <dbReference type="SAM" id="MobiDB-lite"/>
    </source>
</evidence>
<evidence type="ECO:0000313" key="8">
    <source>
        <dbReference type="RefSeq" id="XP_052124744.1"/>
    </source>
</evidence>
<gene>
    <name evidence="7 8" type="primary">LOC127748665</name>
</gene>
<dbReference type="AlphaFoldDB" id="A0A9C6X0C8"/>
<protein>
    <submittedName>
        <fullName evidence="7 8">Uncharacterized protein LOC127748665</fullName>
    </submittedName>
</protein>
<evidence type="ECO:0000259" key="5">
    <source>
        <dbReference type="PROSITE" id="PS50089"/>
    </source>
</evidence>
<evidence type="ECO:0000256" key="1">
    <source>
        <dbReference type="ARBA" id="ARBA00022771"/>
    </source>
</evidence>
<dbReference type="InterPro" id="IPR013083">
    <property type="entry name" value="Znf_RING/FYVE/PHD"/>
</dbReference>
<dbReference type="GeneID" id="127748665"/>
<sequence>MDLECDICTERFDGAERLPKVLPCGHTACLQCLRQLPDNSCPTCRRDFNGPPEGLITNFLVLKSLEGVRLDSTPRCWCSDCRTAPSPHCWEDHDVLPVKSALRRQLEDALPQAAEQLQGLQDQCRDEQALPALTLLTGESWDVTLRGSGRELTGTLRTSEEPLTKALWLLLAARAALTEVGDMDQSSARDPAPAAAHSPPAAGPTPAAAPLAARDPPPAEALPPREMNVLLISCSGPTYKQQQKAALLRDAPGVTRLVNVGCFNDPDWSLQLLQRAAPTLERLYVHMPREAHLRAVHGMPRLRRLNVWVDDDALLAQPTQPPELPALPPGHAGLQWLRVNNLPRATTQSLLRAHGGTLEELVLWVGTAGRHEWPRSCGDLHSLLQQSGLRALRRLVLLRRWAYSHEPAACSQQRAEVRRVLSGAEVLCGSCDRVEQEEV</sequence>